<evidence type="ECO:0000256" key="12">
    <source>
        <dbReference type="SAM" id="Phobius"/>
    </source>
</evidence>
<proteinExistence type="inferred from homology"/>
<keyword evidence="15" id="KW-1185">Reference proteome</keyword>
<dbReference type="STRING" id="6573.A0A210QSB5"/>
<dbReference type="PRINTS" id="PR00237">
    <property type="entry name" value="GPCRRHODOPSN"/>
</dbReference>
<feature type="transmembrane region" description="Helical" evidence="12">
    <location>
        <begin position="158"/>
        <end position="186"/>
    </location>
</feature>
<evidence type="ECO:0000256" key="11">
    <source>
        <dbReference type="SAM" id="MobiDB-lite"/>
    </source>
</evidence>
<comment type="caution">
    <text evidence="14">The sequence shown here is derived from an EMBL/GenBank/DDBJ whole genome shotgun (WGS) entry which is preliminary data.</text>
</comment>
<feature type="transmembrane region" description="Helical" evidence="12">
    <location>
        <begin position="579"/>
        <end position="602"/>
    </location>
</feature>
<keyword evidence="8 10" id="KW-0675">Receptor</keyword>
<accession>A0A210QSB5</accession>
<dbReference type="FunFam" id="1.20.1070.10:FF:000523">
    <property type="entry name" value="5-hydroxytryptamine receptor 2B"/>
    <property type="match status" value="1"/>
</dbReference>
<organism evidence="14 15">
    <name type="scientific">Mizuhopecten yessoensis</name>
    <name type="common">Japanese scallop</name>
    <name type="synonym">Patinopecten yessoensis</name>
    <dbReference type="NCBI Taxonomy" id="6573"/>
    <lineage>
        <taxon>Eukaryota</taxon>
        <taxon>Metazoa</taxon>
        <taxon>Spiralia</taxon>
        <taxon>Lophotrochozoa</taxon>
        <taxon>Mollusca</taxon>
        <taxon>Bivalvia</taxon>
        <taxon>Autobranchia</taxon>
        <taxon>Pteriomorphia</taxon>
        <taxon>Pectinida</taxon>
        <taxon>Pectinoidea</taxon>
        <taxon>Pectinidae</taxon>
        <taxon>Mizuhopecten</taxon>
    </lineage>
</organism>
<reference evidence="14 15" key="1">
    <citation type="journal article" date="2017" name="Nat. Ecol. Evol.">
        <title>Scallop genome provides insights into evolution of bilaterian karyotype and development.</title>
        <authorList>
            <person name="Wang S."/>
            <person name="Zhang J."/>
            <person name="Jiao W."/>
            <person name="Li J."/>
            <person name="Xun X."/>
            <person name="Sun Y."/>
            <person name="Guo X."/>
            <person name="Huan P."/>
            <person name="Dong B."/>
            <person name="Zhang L."/>
            <person name="Hu X."/>
            <person name="Sun X."/>
            <person name="Wang J."/>
            <person name="Zhao C."/>
            <person name="Wang Y."/>
            <person name="Wang D."/>
            <person name="Huang X."/>
            <person name="Wang R."/>
            <person name="Lv J."/>
            <person name="Li Y."/>
            <person name="Zhang Z."/>
            <person name="Liu B."/>
            <person name="Lu W."/>
            <person name="Hui Y."/>
            <person name="Liang J."/>
            <person name="Zhou Z."/>
            <person name="Hou R."/>
            <person name="Li X."/>
            <person name="Liu Y."/>
            <person name="Li H."/>
            <person name="Ning X."/>
            <person name="Lin Y."/>
            <person name="Zhao L."/>
            <person name="Xing Q."/>
            <person name="Dou J."/>
            <person name="Li Y."/>
            <person name="Mao J."/>
            <person name="Guo H."/>
            <person name="Dou H."/>
            <person name="Li T."/>
            <person name="Mu C."/>
            <person name="Jiang W."/>
            <person name="Fu Q."/>
            <person name="Fu X."/>
            <person name="Miao Y."/>
            <person name="Liu J."/>
            <person name="Yu Q."/>
            <person name="Li R."/>
            <person name="Liao H."/>
            <person name="Li X."/>
            <person name="Kong Y."/>
            <person name="Jiang Z."/>
            <person name="Chourrout D."/>
            <person name="Li R."/>
            <person name="Bao Z."/>
        </authorList>
    </citation>
    <scope>NUCLEOTIDE SEQUENCE [LARGE SCALE GENOMIC DNA]</scope>
    <source>
        <strain evidence="14 15">PY_sf001</strain>
    </source>
</reference>
<feature type="transmembrane region" description="Helical" evidence="12">
    <location>
        <begin position="127"/>
        <end position="152"/>
    </location>
</feature>
<dbReference type="PROSITE" id="PS00237">
    <property type="entry name" value="G_PROTEIN_RECEP_F1_1"/>
    <property type="match status" value="1"/>
</dbReference>
<dbReference type="InterPro" id="IPR000276">
    <property type="entry name" value="GPCR_Rhodpsn"/>
</dbReference>
<keyword evidence="6 12" id="KW-0472">Membrane</keyword>
<dbReference type="OrthoDB" id="10071887at2759"/>
<keyword evidence="2" id="KW-1003">Cell membrane</keyword>
<dbReference type="InterPro" id="IPR017452">
    <property type="entry name" value="GPCR_Rhodpsn_7TM"/>
</dbReference>
<evidence type="ECO:0000256" key="4">
    <source>
        <dbReference type="ARBA" id="ARBA00022989"/>
    </source>
</evidence>
<evidence type="ECO:0000313" key="14">
    <source>
        <dbReference type="EMBL" id="OWF51626.1"/>
    </source>
</evidence>
<name>A0A210QSB5_MIZYE</name>
<keyword evidence="3 10" id="KW-0812">Transmembrane</keyword>
<evidence type="ECO:0000256" key="8">
    <source>
        <dbReference type="ARBA" id="ARBA00023170"/>
    </source>
</evidence>
<dbReference type="EMBL" id="NEDP02002179">
    <property type="protein sequence ID" value="OWF51626.1"/>
    <property type="molecule type" value="Genomic_DNA"/>
</dbReference>
<dbReference type="GO" id="GO:0071880">
    <property type="term" value="P:adenylate cyclase-activating adrenergic receptor signaling pathway"/>
    <property type="evidence" value="ECO:0007669"/>
    <property type="project" value="TreeGrafter"/>
</dbReference>
<evidence type="ECO:0000256" key="6">
    <source>
        <dbReference type="ARBA" id="ARBA00023136"/>
    </source>
</evidence>
<feature type="compositionally biased region" description="Basic residues" evidence="11">
    <location>
        <begin position="350"/>
        <end position="370"/>
    </location>
</feature>
<feature type="transmembrane region" description="Helical" evidence="12">
    <location>
        <begin position="544"/>
        <end position="567"/>
    </location>
</feature>
<keyword evidence="4 12" id="KW-1133">Transmembrane helix</keyword>
<feature type="transmembrane region" description="Helical" evidence="12">
    <location>
        <begin position="91"/>
        <end position="115"/>
    </location>
</feature>
<gene>
    <name evidence="14" type="ORF">KP79_PYT11689</name>
</gene>
<dbReference type="PANTHER" id="PTHR24248">
    <property type="entry name" value="ADRENERGIC RECEPTOR-RELATED G-PROTEIN COUPLED RECEPTOR"/>
    <property type="match status" value="1"/>
</dbReference>
<evidence type="ECO:0000313" key="15">
    <source>
        <dbReference type="Proteomes" id="UP000242188"/>
    </source>
</evidence>
<keyword evidence="5 10" id="KW-0297">G-protein coupled receptor</keyword>
<comment type="similarity">
    <text evidence="10">Belongs to the G-protein coupled receptor 1 family.</text>
</comment>
<dbReference type="Proteomes" id="UP000242188">
    <property type="component" value="Unassembled WGS sequence"/>
</dbReference>
<evidence type="ECO:0000256" key="1">
    <source>
        <dbReference type="ARBA" id="ARBA00004651"/>
    </source>
</evidence>
<keyword evidence="9 10" id="KW-0807">Transducer</keyword>
<dbReference type="Pfam" id="PF00001">
    <property type="entry name" value="7tm_1"/>
    <property type="match status" value="1"/>
</dbReference>
<evidence type="ECO:0000259" key="13">
    <source>
        <dbReference type="PROSITE" id="PS50262"/>
    </source>
</evidence>
<feature type="compositionally biased region" description="Low complexity" evidence="11">
    <location>
        <begin position="430"/>
        <end position="442"/>
    </location>
</feature>
<feature type="domain" description="G-protein coupled receptors family 1 profile" evidence="13">
    <location>
        <begin position="107"/>
        <end position="595"/>
    </location>
</feature>
<dbReference type="AlphaFoldDB" id="A0A210QSB5"/>
<dbReference type="PROSITE" id="PS50262">
    <property type="entry name" value="G_PROTEIN_RECEP_F1_2"/>
    <property type="match status" value="1"/>
</dbReference>
<dbReference type="SUPFAM" id="SSF81321">
    <property type="entry name" value="Family A G protein-coupled receptor-like"/>
    <property type="match status" value="1"/>
</dbReference>
<comment type="subcellular location">
    <subcellularLocation>
        <location evidence="1">Cell membrane</location>
        <topology evidence="1">Multi-pass membrane protein</topology>
    </subcellularLocation>
</comment>
<dbReference type="GO" id="GO:0005886">
    <property type="term" value="C:plasma membrane"/>
    <property type="evidence" value="ECO:0007669"/>
    <property type="project" value="UniProtKB-SubCell"/>
</dbReference>
<dbReference type="PANTHER" id="PTHR24248:SF204">
    <property type="entry name" value="HISTAMINE H1 RECEPTOR"/>
    <property type="match status" value="1"/>
</dbReference>
<evidence type="ECO:0000256" key="9">
    <source>
        <dbReference type="ARBA" id="ARBA00023224"/>
    </source>
</evidence>
<evidence type="ECO:0000256" key="7">
    <source>
        <dbReference type="ARBA" id="ARBA00023157"/>
    </source>
</evidence>
<evidence type="ECO:0000256" key="3">
    <source>
        <dbReference type="ARBA" id="ARBA00022692"/>
    </source>
</evidence>
<keyword evidence="7" id="KW-1015">Disulfide bond</keyword>
<evidence type="ECO:0000256" key="2">
    <source>
        <dbReference type="ARBA" id="ARBA00022475"/>
    </source>
</evidence>
<evidence type="ECO:0000256" key="10">
    <source>
        <dbReference type="RuleBase" id="RU000688"/>
    </source>
</evidence>
<evidence type="ECO:0000256" key="5">
    <source>
        <dbReference type="ARBA" id="ARBA00023040"/>
    </source>
</evidence>
<feature type="region of interest" description="Disordered" evidence="11">
    <location>
        <begin position="423"/>
        <end position="448"/>
    </location>
</feature>
<feature type="transmembrane region" description="Helical" evidence="12">
    <location>
        <begin position="207"/>
        <end position="232"/>
    </location>
</feature>
<dbReference type="GO" id="GO:0043410">
    <property type="term" value="P:positive regulation of MAPK cascade"/>
    <property type="evidence" value="ECO:0007669"/>
    <property type="project" value="TreeGrafter"/>
</dbReference>
<feature type="region of interest" description="Disordered" evidence="11">
    <location>
        <begin position="350"/>
        <end position="371"/>
    </location>
</feature>
<feature type="transmembrane region" description="Helical" evidence="12">
    <location>
        <begin position="252"/>
        <end position="274"/>
    </location>
</feature>
<protein>
    <submittedName>
        <fullName evidence="14">Histamine H1 receptor</fullName>
    </submittedName>
</protein>
<dbReference type="GO" id="GO:0004930">
    <property type="term" value="F:G protein-coupled receptor activity"/>
    <property type="evidence" value="ECO:0007669"/>
    <property type="project" value="UniProtKB-KW"/>
</dbReference>
<dbReference type="Gene3D" id="1.20.1070.10">
    <property type="entry name" value="Rhodopsin 7-helix transmembrane proteins"/>
    <property type="match status" value="2"/>
</dbReference>
<sequence length="636" mass="73356">MYLGELESICGHCLYDQHAYQTSKFTWSMRATTGPASIVSQIPAMSNDYYLEFNGTTPDYFLFPWDAFVYNNSNSTTDGKNVLEDRLWREIPLGVLLLILCLLTVVGNAMVLHAVRTERRLQTVSNMYIVSLAVADLIVGLFVMPVSAIYIFTEEWLFGVAICQIWIVIDYTASTASILNLFILSVDRYWSVTSPLKYLRKRTKRRALRMISIVWLVSSLWVIPIVSWHHIANSGIRRVASTVCDTEYAHDSVFKVITAFFNFYLPLAIMYSLYGKVFHEIRKRSALELGQRYARPIVVDNLQYTADSPTLENSSDGRLDSFSDENHSIKTDSSNYSSIKLAPCNLVRSKKSKKYRKSKPSKSKRKHYKKHNLEENTFNPKCKVEYIYDENVLDPKTEKVERFFYQEHIPMSTKPTREILINPPITCNEPSISSGGTPVSSSSEDRRTLGYKSKKDRQNYSLMSGLRQIRQAEHILDHTVSVSRDGNGVTHIRNSSNGRARGGTAVMYDDESNRRLSSSLNIKHRIKNIRQSSLKKEIKAARQLGVIMGAFTLCFLPYFILFLVIAFCPDCIHPDLMTAMTWIGYLNSTLNPVLYPLCNINFRRKFRKMMRLDRDQRRRRHNIRTVERNSFTMRYD</sequence>